<dbReference type="Gene3D" id="3.40.50.1820">
    <property type="entry name" value="alpha/beta hydrolase"/>
    <property type="match status" value="1"/>
</dbReference>
<organism evidence="1 2">
    <name type="scientific">Streptomyces cremeus</name>
    <dbReference type="NCBI Taxonomy" id="66881"/>
    <lineage>
        <taxon>Bacteria</taxon>
        <taxon>Bacillati</taxon>
        <taxon>Actinomycetota</taxon>
        <taxon>Actinomycetes</taxon>
        <taxon>Kitasatosporales</taxon>
        <taxon>Streptomycetaceae</taxon>
        <taxon>Streptomyces</taxon>
    </lineage>
</organism>
<dbReference type="EMBL" id="JBHMCR010000001">
    <property type="protein sequence ID" value="MFB9518669.1"/>
    <property type="molecule type" value="Genomic_DNA"/>
</dbReference>
<dbReference type="InterPro" id="IPR029058">
    <property type="entry name" value="AB_hydrolase_fold"/>
</dbReference>
<accession>A0ABV5P6C0</accession>
<reference evidence="1 2" key="1">
    <citation type="submission" date="2024-09" db="EMBL/GenBank/DDBJ databases">
        <authorList>
            <person name="Sun Q."/>
            <person name="Mori K."/>
        </authorList>
    </citation>
    <scope>NUCLEOTIDE SEQUENCE [LARGE SCALE GENOMIC DNA]</scope>
    <source>
        <strain evidence="1 2">JCM 4362</strain>
    </source>
</reference>
<keyword evidence="1" id="KW-0378">Hydrolase</keyword>
<dbReference type="Proteomes" id="UP001589718">
    <property type="component" value="Unassembled WGS sequence"/>
</dbReference>
<keyword evidence="2" id="KW-1185">Reference proteome</keyword>
<comment type="caution">
    <text evidence="1">The sequence shown here is derived from an EMBL/GenBank/DDBJ whole genome shotgun (WGS) entry which is preliminary data.</text>
</comment>
<gene>
    <name evidence="1" type="ORF">ACFFTU_01710</name>
</gene>
<dbReference type="RefSeq" id="WP_345219396.1">
    <property type="nucleotide sequence ID" value="NZ_BAAAXE010000002.1"/>
</dbReference>
<proteinExistence type="predicted"/>
<protein>
    <submittedName>
        <fullName evidence="1">Alpha/beta hydrolase</fullName>
    </submittedName>
</protein>
<evidence type="ECO:0000313" key="2">
    <source>
        <dbReference type="Proteomes" id="UP001589718"/>
    </source>
</evidence>
<dbReference type="SUPFAM" id="SSF53474">
    <property type="entry name" value="alpha/beta-Hydrolases"/>
    <property type="match status" value="1"/>
</dbReference>
<name>A0ABV5P6C0_STRCM</name>
<sequence length="197" mass="20552">MTHPVPAHRFEPGTGAGAGTGRVALVVPGAGYTPARPLLHFARSVLLQHGWTVREVWWRLPDGFRELSTEQQAAWAEGRVAEAVEAENGACDAVIGKSLASLTSGLVADRGIPAVWLTPLLHLPLVARNLARATAPTLLVGGTGDRSWVPGAARGLPHRVLELPSAGHGLEIPGDAAASVGLLGEVVAELDRFVGEL</sequence>
<evidence type="ECO:0000313" key="1">
    <source>
        <dbReference type="EMBL" id="MFB9518669.1"/>
    </source>
</evidence>
<dbReference type="GO" id="GO:0016787">
    <property type="term" value="F:hydrolase activity"/>
    <property type="evidence" value="ECO:0007669"/>
    <property type="project" value="UniProtKB-KW"/>
</dbReference>